<organism evidence="2 3">
    <name type="scientific">candidate division CPR3 bacterium 4484_211</name>
    <dbReference type="NCBI Taxonomy" id="1968527"/>
    <lineage>
        <taxon>Bacteria</taxon>
        <taxon>Bacteria division CPR3</taxon>
    </lineage>
</organism>
<dbReference type="AlphaFoldDB" id="A0A1W9NXP6"/>
<keyword evidence="1" id="KW-1133">Transmembrane helix</keyword>
<evidence type="ECO:0000313" key="3">
    <source>
        <dbReference type="Proteomes" id="UP000192520"/>
    </source>
</evidence>
<name>A0A1W9NXP6_UNCC3</name>
<evidence type="ECO:0000313" key="2">
    <source>
        <dbReference type="EMBL" id="OQX50898.1"/>
    </source>
</evidence>
<gene>
    <name evidence="2" type="ORF">B5M47_02630</name>
</gene>
<comment type="caution">
    <text evidence="2">The sequence shown here is derived from an EMBL/GenBank/DDBJ whole genome shotgun (WGS) entry which is preliminary data.</text>
</comment>
<proteinExistence type="predicted"/>
<protein>
    <submittedName>
        <fullName evidence="2">Uncharacterized protein</fullName>
    </submittedName>
</protein>
<evidence type="ECO:0000256" key="1">
    <source>
        <dbReference type="SAM" id="Phobius"/>
    </source>
</evidence>
<accession>A0A1W9NXP6</accession>
<sequence length="125" mass="13398">MLHKAKKGSFVMVVVNSVIIPLVAAVVFTIVAVILALVLIAFKSQIGTSSEGAVMIAGIVLFGSTVSIPLSLFPSYKLSLLLARWVEKRWGIEIENPKKLFFLSLLIPILLTALSAILSYAVTGT</sequence>
<feature type="transmembrane region" description="Helical" evidence="1">
    <location>
        <begin position="54"/>
        <end position="79"/>
    </location>
</feature>
<keyword evidence="1" id="KW-0472">Membrane</keyword>
<keyword evidence="1" id="KW-0812">Transmembrane</keyword>
<dbReference type="Proteomes" id="UP000192520">
    <property type="component" value="Unassembled WGS sequence"/>
</dbReference>
<reference evidence="3" key="1">
    <citation type="submission" date="2017-03" db="EMBL/GenBank/DDBJ databases">
        <title>Novel pathways for hydrocarbon cycling and metabolic interdependencies in hydrothermal sediment communities.</title>
        <authorList>
            <person name="Dombrowski N."/>
            <person name="Seitz K."/>
            <person name="Teske A."/>
            <person name="Baker B."/>
        </authorList>
    </citation>
    <scope>NUCLEOTIDE SEQUENCE [LARGE SCALE GENOMIC DNA]</scope>
</reference>
<dbReference type="EMBL" id="MZGJ01000014">
    <property type="protein sequence ID" value="OQX50898.1"/>
    <property type="molecule type" value="Genomic_DNA"/>
</dbReference>
<feature type="transmembrane region" description="Helical" evidence="1">
    <location>
        <begin position="12"/>
        <end position="42"/>
    </location>
</feature>
<feature type="transmembrane region" description="Helical" evidence="1">
    <location>
        <begin position="100"/>
        <end position="122"/>
    </location>
</feature>